<dbReference type="Proteomes" id="UP000437065">
    <property type="component" value="Unassembled WGS sequence"/>
</dbReference>
<keyword evidence="3" id="KW-1185">Reference proteome</keyword>
<reference evidence="2 3" key="1">
    <citation type="submission" date="2019-12" db="EMBL/GenBank/DDBJ databases">
        <title>Isolation and characterization of three novel carbon monoxide-oxidizing members of Halobacteria from salione crusts and soils.</title>
        <authorList>
            <person name="Myers M.R."/>
            <person name="King G.M."/>
        </authorList>
    </citation>
    <scope>NUCLEOTIDE SEQUENCE [LARGE SCALE GENOMIC DNA]</scope>
    <source>
        <strain evidence="2 3">WSA2</strain>
    </source>
</reference>
<evidence type="ECO:0000313" key="3">
    <source>
        <dbReference type="Proteomes" id="UP000437065"/>
    </source>
</evidence>
<dbReference type="RefSeq" id="WP_159663929.1">
    <property type="nucleotide sequence ID" value="NZ_WUUS01000002.1"/>
</dbReference>
<dbReference type="OrthoDB" id="324054at2157"/>
<dbReference type="InterPro" id="IPR055768">
    <property type="entry name" value="DUF7344"/>
</dbReference>
<name>A0A6B0SWN5_9EURY</name>
<dbReference type="AlphaFoldDB" id="A0A6B0SWN5"/>
<organism evidence="2 3">
    <name type="scientific">Halobaculum saliterrae</name>
    <dbReference type="NCBI Taxonomy" id="2073113"/>
    <lineage>
        <taxon>Archaea</taxon>
        <taxon>Methanobacteriati</taxon>
        <taxon>Methanobacteriota</taxon>
        <taxon>Stenosarchaea group</taxon>
        <taxon>Halobacteria</taxon>
        <taxon>Halobacteriales</taxon>
        <taxon>Haloferacaceae</taxon>
        <taxon>Halobaculum</taxon>
    </lineage>
</organism>
<proteinExistence type="predicted"/>
<accession>A0A6B0SWN5</accession>
<evidence type="ECO:0000259" key="1">
    <source>
        <dbReference type="Pfam" id="PF24035"/>
    </source>
</evidence>
<gene>
    <name evidence="2" type="ORF">GRX01_04775</name>
</gene>
<feature type="domain" description="DUF7344" evidence="1">
    <location>
        <begin position="2"/>
        <end position="67"/>
    </location>
</feature>
<sequence length="71" mass="7876">MALAALDERSPPMDLGNVAAEIAGREVDTDHPDEENVTHVEISLHHNHFPKMDELGVLEYDRDSQQVIQAG</sequence>
<evidence type="ECO:0000313" key="2">
    <source>
        <dbReference type="EMBL" id="MXR40662.1"/>
    </source>
</evidence>
<protein>
    <recommendedName>
        <fullName evidence="1">DUF7344 domain-containing protein</fullName>
    </recommendedName>
</protein>
<comment type="caution">
    <text evidence="2">The sequence shown here is derived from an EMBL/GenBank/DDBJ whole genome shotgun (WGS) entry which is preliminary data.</text>
</comment>
<dbReference type="Pfam" id="PF24035">
    <property type="entry name" value="DUF7344"/>
    <property type="match status" value="1"/>
</dbReference>
<dbReference type="EMBL" id="WUUS01000002">
    <property type="protein sequence ID" value="MXR40662.1"/>
    <property type="molecule type" value="Genomic_DNA"/>
</dbReference>